<evidence type="ECO:0000313" key="2">
    <source>
        <dbReference type="EMBL" id="OPX45770.1"/>
    </source>
</evidence>
<dbReference type="Pfam" id="PF13031">
    <property type="entry name" value="DUF3892"/>
    <property type="match status" value="1"/>
</dbReference>
<sequence length="77" mass="8615">MKLGTRITRVKRNDDGVITEVMFENGNTCSFNYAVLMAKQGVLEGYNVVRGKNGGEYLSADPNNPDAENLDDMPRFR</sequence>
<dbReference type="OrthoDB" id="1911032at2"/>
<protein>
    <recommendedName>
        <fullName evidence="4">DUF3892 domain-containing protein</fullName>
    </recommendedName>
</protein>
<dbReference type="AlphaFoldDB" id="A0A1V4SPJ4"/>
<organism evidence="2 3">
    <name type="scientific">Ruminiclostridium hungatei</name>
    <name type="common">Clostridium hungatei</name>
    <dbReference type="NCBI Taxonomy" id="48256"/>
    <lineage>
        <taxon>Bacteria</taxon>
        <taxon>Bacillati</taxon>
        <taxon>Bacillota</taxon>
        <taxon>Clostridia</taxon>
        <taxon>Eubacteriales</taxon>
        <taxon>Oscillospiraceae</taxon>
        <taxon>Ruminiclostridium</taxon>
    </lineage>
</organism>
<gene>
    <name evidence="2" type="ORF">CLHUN_07080</name>
</gene>
<evidence type="ECO:0000313" key="3">
    <source>
        <dbReference type="Proteomes" id="UP000191554"/>
    </source>
</evidence>
<dbReference type="InterPro" id="IPR024997">
    <property type="entry name" value="DUF3892"/>
</dbReference>
<dbReference type="EMBL" id="MZGX01000003">
    <property type="protein sequence ID" value="OPX45770.1"/>
    <property type="molecule type" value="Genomic_DNA"/>
</dbReference>
<feature type="region of interest" description="Disordered" evidence="1">
    <location>
        <begin position="55"/>
        <end position="77"/>
    </location>
</feature>
<dbReference type="RefSeq" id="WP_080063165.1">
    <property type="nucleotide sequence ID" value="NZ_MZGX01000003.1"/>
</dbReference>
<dbReference type="Proteomes" id="UP000191554">
    <property type="component" value="Unassembled WGS sequence"/>
</dbReference>
<accession>A0A1V4SPJ4</accession>
<name>A0A1V4SPJ4_RUMHU</name>
<keyword evidence="3" id="KW-1185">Reference proteome</keyword>
<dbReference type="STRING" id="48256.CLHUN_07080"/>
<evidence type="ECO:0008006" key="4">
    <source>
        <dbReference type="Google" id="ProtNLM"/>
    </source>
</evidence>
<reference evidence="2 3" key="1">
    <citation type="submission" date="2017-03" db="EMBL/GenBank/DDBJ databases">
        <title>Genome sequence of Clostridium hungatei DSM 14427.</title>
        <authorList>
            <person name="Poehlein A."/>
            <person name="Daniel R."/>
        </authorList>
    </citation>
    <scope>NUCLEOTIDE SEQUENCE [LARGE SCALE GENOMIC DNA]</scope>
    <source>
        <strain evidence="2 3">DSM 14427</strain>
    </source>
</reference>
<evidence type="ECO:0000256" key="1">
    <source>
        <dbReference type="SAM" id="MobiDB-lite"/>
    </source>
</evidence>
<comment type="caution">
    <text evidence="2">The sequence shown here is derived from an EMBL/GenBank/DDBJ whole genome shotgun (WGS) entry which is preliminary data.</text>
</comment>
<proteinExistence type="predicted"/>